<keyword evidence="1" id="KW-0732">Signal</keyword>
<dbReference type="AlphaFoldDB" id="A0A258HDA0"/>
<gene>
    <name evidence="2" type="ORF">B7Y86_15155</name>
</gene>
<comment type="caution">
    <text evidence="2">The sequence shown here is derived from an EMBL/GenBank/DDBJ whole genome shotgun (WGS) entry which is preliminary data.</text>
</comment>
<evidence type="ECO:0000256" key="1">
    <source>
        <dbReference type="SAM" id="SignalP"/>
    </source>
</evidence>
<proteinExistence type="predicted"/>
<reference evidence="2 3" key="1">
    <citation type="submission" date="2017-03" db="EMBL/GenBank/DDBJ databases">
        <title>Lifting the veil on microbial sulfur biogeochemistry in mining wastewaters.</title>
        <authorList>
            <person name="Kantor R.S."/>
            <person name="Colenbrander Nelson T."/>
            <person name="Marshall S."/>
            <person name="Bennett D."/>
            <person name="Apte S."/>
            <person name="Camacho D."/>
            <person name="Thomas B.C."/>
            <person name="Warren L.A."/>
            <person name="Banfield J.F."/>
        </authorList>
    </citation>
    <scope>NUCLEOTIDE SEQUENCE [LARGE SCALE GENOMIC DNA]</scope>
    <source>
        <strain evidence="2">32-68-21</strain>
    </source>
</reference>
<dbReference type="Proteomes" id="UP000216147">
    <property type="component" value="Unassembled WGS sequence"/>
</dbReference>
<accession>A0A258HDA0</accession>
<dbReference type="EMBL" id="NCEQ01000019">
    <property type="protein sequence ID" value="OYX54846.1"/>
    <property type="molecule type" value="Genomic_DNA"/>
</dbReference>
<evidence type="ECO:0000313" key="2">
    <source>
        <dbReference type="EMBL" id="OYX54846.1"/>
    </source>
</evidence>
<sequence>MRLRLAASLLVLALAVQSGAAAPAFAQQDDGPVVTARDAGESVDALRAREAIAYETPLPRGAPEPDYPLVAWCAALVEGHIALGRSLTTADDLDRDIMRLGGLEAADFRDALRAGQSRQTPATLAAARAAEADAAAKWVPLQAQEDERARSEAFGLFFGLPGRCEHAARRVRENITTPPVTLDQAGLDDVGVPKE</sequence>
<protein>
    <recommendedName>
        <fullName evidence="4">Secreted protein</fullName>
    </recommendedName>
</protein>
<evidence type="ECO:0000313" key="3">
    <source>
        <dbReference type="Proteomes" id="UP000216147"/>
    </source>
</evidence>
<feature type="signal peptide" evidence="1">
    <location>
        <begin position="1"/>
        <end position="20"/>
    </location>
</feature>
<evidence type="ECO:0008006" key="4">
    <source>
        <dbReference type="Google" id="ProtNLM"/>
    </source>
</evidence>
<feature type="chain" id="PRO_5013260168" description="Secreted protein" evidence="1">
    <location>
        <begin position="21"/>
        <end position="195"/>
    </location>
</feature>
<name>A0A258HDA0_9CAUL</name>
<organism evidence="2 3">
    <name type="scientific">Brevundimonas subvibrioides</name>
    <dbReference type="NCBI Taxonomy" id="74313"/>
    <lineage>
        <taxon>Bacteria</taxon>
        <taxon>Pseudomonadati</taxon>
        <taxon>Pseudomonadota</taxon>
        <taxon>Alphaproteobacteria</taxon>
        <taxon>Caulobacterales</taxon>
        <taxon>Caulobacteraceae</taxon>
        <taxon>Brevundimonas</taxon>
    </lineage>
</organism>